<evidence type="ECO:0000256" key="2">
    <source>
        <dbReference type="SAM" id="SignalP"/>
    </source>
</evidence>
<feature type="region of interest" description="Disordered" evidence="1">
    <location>
        <begin position="187"/>
        <end position="209"/>
    </location>
</feature>
<evidence type="ECO:0000313" key="5">
    <source>
        <dbReference type="Proteomes" id="UP001348641"/>
    </source>
</evidence>
<dbReference type="PANTHER" id="PTHR36933:SF1">
    <property type="entry name" value="SLL0788 PROTEIN"/>
    <property type="match status" value="1"/>
</dbReference>
<feature type="chain" id="PRO_5046591323" evidence="2">
    <location>
        <begin position="29"/>
        <end position="209"/>
    </location>
</feature>
<protein>
    <submittedName>
        <fullName evidence="4">DUF305 domain-containing protein</fullName>
    </submittedName>
</protein>
<dbReference type="EMBL" id="JAUUCC010000109">
    <property type="protein sequence ID" value="MEE2054408.1"/>
    <property type="molecule type" value="Genomic_DNA"/>
</dbReference>
<sequence length="209" mass="21778">MTENKRTLASAAAAVAAALLLASCGGTGDDPAPEAADQGAAAFNGADVEFARMMIPHHRQAVEMSELARTRAGEDVRALAEEIEAAQGPEIDRMNGLLESWGEDTGDTGAEDHAGMDGMLSQEQMAELEQAEGDAFDTLFLELMVLHHEGAVAMAETELEEGADPGARELAQEIVDAQRSEIELMDTMLGGAGGGDRDESSGSGEHGGH</sequence>
<reference evidence="4 5" key="1">
    <citation type="submission" date="2023-07" db="EMBL/GenBank/DDBJ databases">
        <authorList>
            <person name="Girao M."/>
            <person name="Carvalho M.F."/>
        </authorList>
    </citation>
    <scope>NUCLEOTIDE SEQUENCE [LARGE SCALE GENOMIC DNA]</scope>
    <source>
        <strain evidence="4 5">66/93</strain>
    </source>
</reference>
<dbReference type="RefSeq" id="WP_330161258.1">
    <property type="nucleotide sequence ID" value="NZ_BAAAJA010000009.1"/>
</dbReference>
<comment type="caution">
    <text evidence="4">The sequence shown here is derived from an EMBL/GenBank/DDBJ whole genome shotgun (WGS) entry which is preliminary data.</text>
</comment>
<proteinExistence type="predicted"/>
<feature type="compositionally biased region" description="Basic and acidic residues" evidence="1">
    <location>
        <begin position="195"/>
        <end position="209"/>
    </location>
</feature>
<accession>A0ABU7KYP9</accession>
<dbReference type="Gene3D" id="1.20.1260.10">
    <property type="match status" value="1"/>
</dbReference>
<name>A0ABU7KYP9_9ACTN</name>
<evidence type="ECO:0000259" key="3">
    <source>
        <dbReference type="Pfam" id="PF03713"/>
    </source>
</evidence>
<dbReference type="Proteomes" id="UP001348641">
    <property type="component" value="Unassembled WGS sequence"/>
</dbReference>
<feature type="signal peptide" evidence="2">
    <location>
        <begin position="1"/>
        <end position="28"/>
    </location>
</feature>
<dbReference type="Pfam" id="PF03713">
    <property type="entry name" value="DUF305"/>
    <property type="match status" value="1"/>
</dbReference>
<dbReference type="InterPro" id="IPR005183">
    <property type="entry name" value="DUF305_CopM-like"/>
</dbReference>
<dbReference type="InterPro" id="IPR012347">
    <property type="entry name" value="Ferritin-like"/>
</dbReference>
<evidence type="ECO:0000256" key="1">
    <source>
        <dbReference type="SAM" id="MobiDB-lite"/>
    </source>
</evidence>
<keyword evidence="2" id="KW-0732">Signal</keyword>
<evidence type="ECO:0000313" key="4">
    <source>
        <dbReference type="EMBL" id="MEE2054408.1"/>
    </source>
</evidence>
<dbReference type="PROSITE" id="PS51257">
    <property type="entry name" value="PROKAR_LIPOPROTEIN"/>
    <property type="match status" value="1"/>
</dbReference>
<gene>
    <name evidence="4" type="ORF">Q8A49_28305</name>
</gene>
<feature type="domain" description="DUF305" evidence="3">
    <location>
        <begin position="47"/>
        <end position="189"/>
    </location>
</feature>
<dbReference type="PANTHER" id="PTHR36933">
    <property type="entry name" value="SLL0788 PROTEIN"/>
    <property type="match status" value="1"/>
</dbReference>
<organism evidence="4 5">
    <name type="scientific">Nocardiopsis tropica</name>
    <dbReference type="NCBI Taxonomy" id="109330"/>
    <lineage>
        <taxon>Bacteria</taxon>
        <taxon>Bacillati</taxon>
        <taxon>Actinomycetota</taxon>
        <taxon>Actinomycetes</taxon>
        <taxon>Streptosporangiales</taxon>
        <taxon>Nocardiopsidaceae</taxon>
        <taxon>Nocardiopsis</taxon>
    </lineage>
</organism>